<proteinExistence type="predicted"/>
<keyword evidence="3" id="KW-1185">Reference proteome</keyword>
<evidence type="ECO:0000313" key="2">
    <source>
        <dbReference type="EMBL" id="CAE1263167.1"/>
    </source>
</evidence>
<keyword evidence="1" id="KW-1133">Transmembrane helix</keyword>
<dbReference type="Proteomes" id="UP000597762">
    <property type="component" value="Unassembled WGS sequence"/>
</dbReference>
<dbReference type="AlphaFoldDB" id="A0A812CF39"/>
<feature type="transmembrane region" description="Helical" evidence="1">
    <location>
        <begin position="12"/>
        <end position="34"/>
    </location>
</feature>
<dbReference type="EMBL" id="CAHIKZ030001409">
    <property type="protein sequence ID" value="CAE1263167.1"/>
    <property type="molecule type" value="Genomic_DNA"/>
</dbReference>
<name>A0A812CF39_ACAPH</name>
<comment type="caution">
    <text evidence="2">The sequence shown here is derived from an EMBL/GenBank/DDBJ whole genome shotgun (WGS) entry which is preliminary data.</text>
</comment>
<keyword evidence="1" id="KW-0812">Transmembrane</keyword>
<keyword evidence="1" id="KW-0472">Membrane</keyword>
<gene>
    <name evidence="2" type="ORF">SPHA_33595</name>
</gene>
<accession>A0A812CF39</accession>
<reference evidence="2" key="1">
    <citation type="submission" date="2021-01" db="EMBL/GenBank/DDBJ databases">
        <authorList>
            <person name="Li R."/>
            <person name="Bekaert M."/>
        </authorList>
    </citation>
    <scope>NUCLEOTIDE SEQUENCE</scope>
    <source>
        <strain evidence="2">Farmed</strain>
    </source>
</reference>
<protein>
    <submittedName>
        <fullName evidence="2">Uncharacterized protein</fullName>
    </submittedName>
</protein>
<sequence>MHTNPFCHFLSIYLSIYLHISRIPFVSISFLSFLSQISYSFSKLSFSLIPFFIYFLIFCYLSITFIPLFSFLFLFCHFLASFLSFYHSSSSLSLSVISSFFLLLSVNFSTFLSPSVIISPLLSLSVDLSTFSALSSIKGKRTAAFTNKQMPDKLE</sequence>
<evidence type="ECO:0000256" key="1">
    <source>
        <dbReference type="SAM" id="Phobius"/>
    </source>
</evidence>
<organism evidence="2 3">
    <name type="scientific">Acanthosepion pharaonis</name>
    <name type="common">Pharaoh cuttlefish</name>
    <name type="synonym">Sepia pharaonis</name>
    <dbReference type="NCBI Taxonomy" id="158019"/>
    <lineage>
        <taxon>Eukaryota</taxon>
        <taxon>Metazoa</taxon>
        <taxon>Spiralia</taxon>
        <taxon>Lophotrochozoa</taxon>
        <taxon>Mollusca</taxon>
        <taxon>Cephalopoda</taxon>
        <taxon>Coleoidea</taxon>
        <taxon>Decapodiformes</taxon>
        <taxon>Sepiida</taxon>
        <taxon>Sepiina</taxon>
        <taxon>Sepiidae</taxon>
        <taxon>Acanthosepion</taxon>
    </lineage>
</organism>
<evidence type="ECO:0000313" key="3">
    <source>
        <dbReference type="Proteomes" id="UP000597762"/>
    </source>
</evidence>